<dbReference type="Pfam" id="PF00782">
    <property type="entry name" value="DSPc"/>
    <property type="match status" value="1"/>
</dbReference>
<protein>
    <submittedName>
        <fullName evidence="5">Uncharacterized protein</fullName>
    </submittedName>
</protein>
<reference evidence="6" key="1">
    <citation type="submission" date="2015-02" db="EMBL/GenBank/DDBJ databases">
        <title>Genome sequencing for Strongylocentrotus purpuratus.</title>
        <authorList>
            <person name="Murali S."/>
            <person name="Liu Y."/>
            <person name="Vee V."/>
            <person name="English A."/>
            <person name="Wang M."/>
            <person name="Skinner E."/>
            <person name="Han Y."/>
            <person name="Muzny D.M."/>
            <person name="Worley K.C."/>
            <person name="Gibbs R.A."/>
        </authorList>
    </citation>
    <scope>NUCLEOTIDE SEQUENCE</scope>
</reference>
<dbReference type="OMA" id="KSCKTVI"/>
<dbReference type="GO" id="GO:0046328">
    <property type="term" value="P:regulation of JNK cascade"/>
    <property type="evidence" value="ECO:0000318"/>
    <property type="project" value="GO_Central"/>
</dbReference>
<evidence type="ECO:0000313" key="6">
    <source>
        <dbReference type="Proteomes" id="UP000007110"/>
    </source>
</evidence>
<evidence type="ECO:0000259" key="4">
    <source>
        <dbReference type="PROSITE" id="PS50056"/>
    </source>
</evidence>
<dbReference type="RefSeq" id="XP_001200447.1">
    <property type="nucleotide sequence ID" value="XM_001200447.3"/>
</dbReference>
<accession>A0A7M7T1D8</accession>
<dbReference type="InterPro" id="IPR020422">
    <property type="entry name" value="TYR_PHOSPHATASE_DUAL_dom"/>
</dbReference>
<sequence length="215" mass="24440">MSFLDDVSSFSKGALKSVETCVRREDETRVLEARNASGGFSVLTDKKPESSAGSDMEYGFVPDYEPDLQIVQVRPYLYMSSCDVAYNLEILKYHNITHILNVANLNNVYPDHFTYKNLPIWDLPEVKITKFFKYAIDFINQARSTGGRVLVHCNAGRSRSTTIVVGYILADERARISKTLEEIRVHRPCVRPNEGFMRQLEEYETSILAEDAAPT</sequence>
<dbReference type="PRINTS" id="PR01908">
    <property type="entry name" value="ADSPHPHTASE"/>
</dbReference>
<dbReference type="PROSITE" id="PS50054">
    <property type="entry name" value="TYR_PHOSPHATASE_DUAL"/>
    <property type="match status" value="1"/>
</dbReference>
<dbReference type="InterPro" id="IPR000340">
    <property type="entry name" value="Dual-sp_phosphatase_cat-dom"/>
</dbReference>
<name>A0A7M7T1D8_STRPU</name>
<dbReference type="GO" id="GO:0008579">
    <property type="term" value="F:JUN kinase phosphatase activity"/>
    <property type="evidence" value="ECO:0000318"/>
    <property type="project" value="GO_Central"/>
</dbReference>
<dbReference type="CDD" id="cd14523">
    <property type="entry name" value="DSP_DUSP19"/>
    <property type="match status" value="1"/>
</dbReference>
<dbReference type="GO" id="GO:0005737">
    <property type="term" value="C:cytoplasm"/>
    <property type="evidence" value="ECO:0000318"/>
    <property type="project" value="GO_Central"/>
</dbReference>
<keyword evidence="2" id="KW-0904">Protein phosphatase</keyword>
<dbReference type="InterPro" id="IPR016130">
    <property type="entry name" value="Tyr_Pase_AS"/>
</dbReference>
<dbReference type="CTD" id="142679"/>
<reference evidence="5" key="2">
    <citation type="submission" date="2021-01" db="UniProtKB">
        <authorList>
            <consortium name="EnsemblMetazoa"/>
        </authorList>
    </citation>
    <scope>IDENTIFICATION</scope>
</reference>
<keyword evidence="6" id="KW-1185">Reference proteome</keyword>
<dbReference type="FunFam" id="3.90.190.10:FF:000109">
    <property type="entry name" value="Dual specificity phosphatase"/>
    <property type="match status" value="1"/>
</dbReference>
<evidence type="ECO:0000259" key="3">
    <source>
        <dbReference type="PROSITE" id="PS50054"/>
    </source>
</evidence>
<dbReference type="PROSITE" id="PS00383">
    <property type="entry name" value="TYR_PHOSPHATASE_1"/>
    <property type="match status" value="1"/>
</dbReference>
<dbReference type="EnsemblMetazoa" id="XM_030990808">
    <property type="protein sequence ID" value="XP_030846668"/>
    <property type="gene ID" value="LOC764210"/>
</dbReference>
<dbReference type="GeneID" id="764210"/>
<dbReference type="InterPro" id="IPR000387">
    <property type="entry name" value="Tyr_Pase_dom"/>
</dbReference>
<dbReference type="SUPFAM" id="SSF52799">
    <property type="entry name" value="(Phosphotyrosine protein) phosphatases II"/>
    <property type="match status" value="1"/>
</dbReference>
<dbReference type="OrthoDB" id="10252009at2759"/>
<dbReference type="RefSeq" id="XP_030846668.1">
    <property type="nucleotide sequence ID" value="XM_030990808.1"/>
</dbReference>
<dbReference type="FunCoup" id="A0A7M7T1D8">
    <property type="interactions" value="314"/>
</dbReference>
<dbReference type="PANTHER" id="PTHR46377:SF1">
    <property type="entry name" value="DUAL SPECIFICITY PROTEIN PHOSPHATASE 19"/>
    <property type="match status" value="1"/>
</dbReference>
<dbReference type="AlphaFoldDB" id="A0A7M7T1D8"/>
<evidence type="ECO:0000256" key="1">
    <source>
        <dbReference type="ARBA" id="ARBA00022801"/>
    </source>
</evidence>
<feature type="domain" description="Tyrosine-protein phosphatase" evidence="3">
    <location>
        <begin position="69"/>
        <end position="209"/>
    </location>
</feature>
<dbReference type="InParanoid" id="A0A7M7T1D8"/>
<feature type="domain" description="Tyrosine specific protein phosphatases" evidence="4">
    <location>
        <begin position="129"/>
        <end position="188"/>
    </location>
</feature>
<dbReference type="Proteomes" id="UP000007110">
    <property type="component" value="Unassembled WGS sequence"/>
</dbReference>
<dbReference type="KEGG" id="spu:764210"/>
<dbReference type="SMART" id="SM00195">
    <property type="entry name" value="DSPc"/>
    <property type="match status" value="1"/>
</dbReference>
<organism evidence="5 6">
    <name type="scientific">Strongylocentrotus purpuratus</name>
    <name type="common">Purple sea urchin</name>
    <dbReference type="NCBI Taxonomy" id="7668"/>
    <lineage>
        <taxon>Eukaryota</taxon>
        <taxon>Metazoa</taxon>
        <taxon>Echinodermata</taxon>
        <taxon>Eleutherozoa</taxon>
        <taxon>Echinozoa</taxon>
        <taxon>Echinoidea</taxon>
        <taxon>Euechinoidea</taxon>
        <taxon>Echinacea</taxon>
        <taxon>Camarodonta</taxon>
        <taxon>Echinidea</taxon>
        <taxon>Strongylocentrotidae</taxon>
        <taxon>Strongylocentrotus</taxon>
    </lineage>
</organism>
<dbReference type="EnsemblMetazoa" id="XM_001200447">
    <property type="protein sequence ID" value="XP_001200447"/>
    <property type="gene ID" value="LOC764210"/>
</dbReference>
<dbReference type="InterPro" id="IPR029021">
    <property type="entry name" value="Prot-tyrosine_phosphatase-like"/>
</dbReference>
<keyword evidence="1" id="KW-0378">Hydrolase</keyword>
<dbReference type="Gene3D" id="3.90.190.10">
    <property type="entry name" value="Protein tyrosine phosphatase superfamily"/>
    <property type="match status" value="1"/>
</dbReference>
<evidence type="ECO:0000313" key="5">
    <source>
        <dbReference type="EnsemblMetazoa" id="XP_030846668"/>
    </source>
</evidence>
<dbReference type="PANTHER" id="PTHR46377">
    <property type="entry name" value="DUAL SPECIFICITY PROTEIN PHOSPHATASE 19"/>
    <property type="match status" value="1"/>
</dbReference>
<evidence type="ECO:0000256" key="2">
    <source>
        <dbReference type="ARBA" id="ARBA00022912"/>
    </source>
</evidence>
<proteinExistence type="predicted"/>
<dbReference type="PROSITE" id="PS50056">
    <property type="entry name" value="TYR_PHOSPHATASE_2"/>
    <property type="match status" value="1"/>
</dbReference>